<name>Q8RJW7_STRMP</name>
<dbReference type="Pfam" id="PF00932">
    <property type="entry name" value="LTD"/>
    <property type="match status" value="1"/>
</dbReference>
<dbReference type="InterPro" id="IPR036415">
    <property type="entry name" value="Lamin_tail_dom_sf"/>
</dbReference>
<sequence length="294" mass="32607">MAKATITATWSTRRWYRMPPAGAQGFDTDRLTWGTPSAGGEPNAYRFQGGTVEVPFDGSEFVLGTLTHANRPITDPEPFDVTLKTTMVHDDGQQQSFHVVFSHQETPDLNGPVDDIIFSPWIINDAQTVTVDGVRYVPIPTRWVFEGQQASPQPTGPAHFPSAEGRDNTAQLMAVMCRPDRPEMRITTVQHKGQVKRSQADEYVEIANLGVFNVDLAGWTVDAGDTGQDFTFPQFVLWPGQRCRVYTNQVHPQWGGFSFGSSRAIWNDTGDTATLRKPDKTVVAQYGYGDQAKP</sequence>
<organism evidence="2">
    <name type="scientific">Saccharothrix mutabilis subsp. capreolus</name>
    <name type="common">Streptomyces capreolus</name>
    <dbReference type="NCBI Taxonomy" id="66854"/>
    <lineage>
        <taxon>Bacteria</taxon>
        <taxon>Bacillati</taxon>
        <taxon>Actinomycetota</taxon>
        <taxon>Actinomycetes</taxon>
        <taxon>Pseudonocardiales</taxon>
        <taxon>Pseudonocardiaceae</taxon>
        <taxon>Saccharothrix</taxon>
    </lineage>
</organism>
<reference evidence="2" key="1">
    <citation type="journal article" date="1995" name="Eur. J. Biochem.">
        <title>The ard1 gene from Streptomyces capreolus encodes a polypeptide of the ABC-transporters superfamily which confers resistance to the aminonucleoside antibiotic A201A.</title>
        <authorList>
            <person name="Barrasa M.I."/>
            <person name="Tercero J.A."/>
            <person name="Lacalle R.A."/>
            <person name="Jimenez A."/>
        </authorList>
    </citation>
    <scope>NUCLEOTIDE SEQUENCE</scope>
    <source>
        <strain evidence="2">NRRL3817</strain>
    </source>
</reference>
<dbReference type="InterPro" id="IPR047995">
    <property type="entry name" value="Choice_anch_K"/>
</dbReference>
<protein>
    <submittedName>
        <fullName evidence="2">DsgA protein</fullName>
    </submittedName>
</protein>
<proteinExistence type="predicted"/>
<accession>Q8RJW7</accession>
<reference evidence="2" key="4">
    <citation type="submission" date="2002-03" db="EMBL/GenBank/DDBJ databases">
        <title>Cloning and heterologous expression of the antibiotic A201A biosynthetic gene cluster.</title>
        <authorList>
            <person name="Sanz E."/>
            <person name="Saugar I."/>
            <person name="Jimenez A."/>
        </authorList>
    </citation>
    <scope>NUCLEOTIDE SEQUENCE</scope>
    <source>
        <strain evidence="2">NRRL3817</strain>
    </source>
</reference>
<evidence type="ECO:0000313" key="2">
    <source>
        <dbReference type="EMBL" id="CAD27650.1"/>
    </source>
</evidence>
<reference evidence="2" key="5">
    <citation type="submission" date="2003-01" db="EMBL/GenBank/DDBJ databases">
        <authorList>
            <person name="Saugar I."/>
        </authorList>
    </citation>
    <scope>NUCLEOTIDE SEQUENCE</scope>
    <source>
        <strain evidence="2">NRRL3817</strain>
    </source>
</reference>
<reference evidence="2" key="2">
    <citation type="journal article" date="1997" name="Eur. J. Biochem.">
        <title>The aminonucleoside antibiotic A201A is inactivated by a phosphotransferase activity from Streptomyces capreolus NRRL 3817, the producing organism. Isolation and molecular characterization of the relevant encoding gene and its DNA flanking regions.</title>
        <authorList>
            <person name="Barrasa M.I."/>
            <person name="Tercero J.A."/>
            <person name="Jimenez A."/>
        </authorList>
    </citation>
    <scope>NUCLEOTIDE SEQUENCE</scope>
    <source>
        <strain evidence="2">NRRL3817</strain>
    </source>
</reference>
<dbReference type="Gene3D" id="2.60.40.1260">
    <property type="entry name" value="Lamin Tail domain"/>
    <property type="match status" value="1"/>
</dbReference>
<dbReference type="SUPFAM" id="SSF74853">
    <property type="entry name" value="Lamin A/C globular tail domain"/>
    <property type="match status" value="1"/>
</dbReference>
<dbReference type="InterPro" id="IPR001322">
    <property type="entry name" value="Lamin_tail_dom"/>
</dbReference>
<dbReference type="NCBIfam" id="NF038131">
    <property type="entry name" value="choice_anch_K"/>
    <property type="match status" value="1"/>
</dbReference>
<feature type="domain" description="LTD" evidence="1">
    <location>
        <begin position="180"/>
        <end position="290"/>
    </location>
</feature>
<gene>
    <name evidence="2" type="primary">dsgA</name>
</gene>
<reference evidence="2" key="3">
    <citation type="journal article" date="2002" name="Eur. J. Biochem.">
        <title>Identification of a set of genes involved in the biosynthesis of the aminonucleoside moiety of antibiotic A201A from Streptomyces capreolus.</title>
        <authorList>
            <person name="Saugar I."/>
            <person name="Sanz E."/>
            <person name="Rubio M.A."/>
            <person name="Espinosa J.C."/>
            <person name="Jimenez A."/>
        </authorList>
    </citation>
    <scope>NUCLEOTIDE SEQUENCE</scope>
    <source>
        <strain evidence="2">NRRL3817</strain>
    </source>
</reference>
<dbReference type="AlphaFoldDB" id="Q8RJW7"/>
<evidence type="ECO:0000259" key="1">
    <source>
        <dbReference type="PROSITE" id="PS51841"/>
    </source>
</evidence>
<dbReference type="PROSITE" id="PS51841">
    <property type="entry name" value="LTD"/>
    <property type="match status" value="1"/>
</dbReference>
<dbReference type="EMBL" id="X84374">
    <property type="protein sequence ID" value="CAD27650.1"/>
    <property type="molecule type" value="Genomic_DNA"/>
</dbReference>